<dbReference type="EnsemblMetazoa" id="AAEL006863-RA">
    <property type="protein sequence ID" value="AAEL006863-PA"/>
    <property type="gene ID" value="AAEL006863"/>
</dbReference>
<reference evidence="1" key="2">
    <citation type="submission" date="2020-05" db="UniProtKB">
        <authorList>
            <consortium name="EnsemblMetazoa"/>
        </authorList>
    </citation>
    <scope>IDENTIFICATION</scope>
    <source>
        <strain evidence="1">LVP_AGWG</strain>
    </source>
</reference>
<keyword evidence="2" id="KW-1185">Reference proteome</keyword>
<dbReference type="PANTHER" id="PTHR21115">
    <property type="entry name" value="GH06117P-RELATED"/>
    <property type="match status" value="1"/>
</dbReference>
<dbReference type="InParanoid" id="A0A1S4FEV4"/>
<dbReference type="Proteomes" id="UP000008820">
    <property type="component" value="Chromosome 3"/>
</dbReference>
<evidence type="ECO:0000313" key="1">
    <source>
        <dbReference type="EnsemblMetazoa" id="AAEL006863-PA"/>
    </source>
</evidence>
<protein>
    <submittedName>
        <fullName evidence="1">Uncharacterized protein</fullName>
    </submittedName>
</protein>
<dbReference type="Pfam" id="PF16013">
    <property type="entry name" value="DUF4781"/>
    <property type="match status" value="1"/>
</dbReference>
<organism evidence="1 2">
    <name type="scientific">Aedes aegypti</name>
    <name type="common">Yellowfever mosquito</name>
    <name type="synonym">Culex aegypti</name>
    <dbReference type="NCBI Taxonomy" id="7159"/>
    <lineage>
        <taxon>Eukaryota</taxon>
        <taxon>Metazoa</taxon>
        <taxon>Ecdysozoa</taxon>
        <taxon>Arthropoda</taxon>
        <taxon>Hexapoda</taxon>
        <taxon>Insecta</taxon>
        <taxon>Pterygota</taxon>
        <taxon>Neoptera</taxon>
        <taxon>Endopterygota</taxon>
        <taxon>Diptera</taxon>
        <taxon>Nematocera</taxon>
        <taxon>Culicoidea</taxon>
        <taxon>Culicidae</taxon>
        <taxon>Culicinae</taxon>
        <taxon>Aedini</taxon>
        <taxon>Aedes</taxon>
        <taxon>Stegomyia</taxon>
    </lineage>
</organism>
<gene>
    <name evidence="1" type="primary">5568450</name>
</gene>
<dbReference type="InterPro" id="IPR031962">
    <property type="entry name" value="DUF4781"/>
</dbReference>
<dbReference type="VEuPathDB" id="VectorBase:AAEL006863"/>
<dbReference type="AlphaFoldDB" id="A0A1S4FEV4"/>
<dbReference type="OrthoDB" id="6512497at2759"/>
<reference evidence="1 2" key="1">
    <citation type="submission" date="2017-06" db="EMBL/GenBank/DDBJ databases">
        <title>Aedes aegypti genome working group (AGWG) sequencing and assembly.</title>
        <authorList>
            <consortium name="Aedes aegypti Genome Working Group (AGWG)"/>
            <person name="Matthews B.J."/>
        </authorList>
    </citation>
    <scope>NUCLEOTIDE SEQUENCE [LARGE SCALE GENOMIC DNA]</scope>
    <source>
        <strain evidence="1 2">LVP_AGWG</strain>
    </source>
</reference>
<name>A0A1S4FEV4_AEDAE</name>
<evidence type="ECO:0000313" key="2">
    <source>
        <dbReference type="Proteomes" id="UP000008820"/>
    </source>
</evidence>
<proteinExistence type="predicted"/>
<sequence length="902" mass="101302">MTKRTNKMGSFDCSPLFTQATERLRTFFLRGQEVDLDYLRKTGILTKIYDGKSDVHVINILGYALNKPVAKFDLPADQLEKMLRTGDICMYSKEAKEQLQKVVKQMEGYRFELIPLVVVAEYKEHKLFETLLIKVHGLYKVSYVDMSGRIYTSFDHFLNKNVLPHGILCYPKDGKVVFNDRNELLVDYQEVGLANSKKMNADLLVGLLGTAGTVGSIFATGGLAAPFIWLSCGSALYGTGRCVEKLIDASDHGLSVNPCESAEARNNWLMMSANLLTFASFGAAAGLATATKMEGVTVQQLGRIMIGSRIIRGVSAGVNAITVLDSIVYTAINWHRMSIYEKMSLASAVCFCFREVISFANAERLIRASQIEGLCTFFKSCAISAVGDVGMKDMSNIGQRFVTQVKKTFEDNEEYVATAMELVRTLVLDNFQISVSDDFTLIKLFGLEYKIRNIISMPKTELNKFLYMIQGIANTFKDAFSLMRKMWGDGPIAKAVFKRAEENGGDRADYGKALNELIEIFNLLRKISDDISILTDAQLKIGGGHHFTIGTAYETFVKSGLGKGISLLRALVEMNPREIERMNNLRNKWGNKEAEIFEYVTHNSADSAEILSTLRFLLDVNETCTESFLHITDLHSSEQTVEIESMIRVSIDQFRQAVNPDYLMNPKILHICHRALANHRNFIESIWKNTCNSPDTVDKSFEKLTVLEAAFESRTDAAIENIISYVSKMQCSDFSRFVTHSLFALDGMDSLIREMNLSEEEANDILFSDLAPLRSRFLELSEKAEEHSLGGYYAVGDHLLNAEDGELIAAIKDSASKGDLRFGTVENGALHLGKYPMLRFGKKELQKYNRFIAQKKFDREEVQLAYKGKRLVLLANEQLRIIVGLVQGVGFYIDTFMFAHMD</sequence>
<dbReference type="PANTHER" id="PTHR21115:SF0">
    <property type="entry name" value="GH06117P-RELATED"/>
    <property type="match status" value="1"/>
</dbReference>
<accession>A0A1S4FEV4</accession>